<sequence length="155" mass="17980">MKKLFFFAAALFAAVSFSACSDDDKDDNKDASIVGTWQITREVGYEIVPGEGKFDKDITYPIDDVNDDYGFYYTYTFNEDGSGTYKSFNYYENNQLQEEWPLKYSISNNVLTIPQEYEYNGTFKIEQLTKTQLVLFEEIDDDGYKAAITYTFKKI</sequence>
<dbReference type="EMBL" id="AJWY01007142">
    <property type="protein sequence ID" value="EKC64874.1"/>
    <property type="molecule type" value="Genomic_DNA"/>
</dbReference>
<dbReference type="AlphaFoldDB" id="K1TBM3"/>
<evidence type="ECO:0000259" key="1">
    <source>
        <dbReference type="Pfam" id="PF13648"/>
    </source>
</evidence>
<feature type="domain" description="Lipocalin-like" evidence="1">
    <location>
        <begin position="33"/>
        <end position="135"/>
    </location>
</feature>
<protein>
    <recommendedName>
        <fullName evidence="1">Lipocalin-like domain-containing protein</fullName>
    </recommendedName>
</protein>
<comment type="caution">
    <text evidence="2">The sequence shown here is derived from an EMBL/GenBank/DDBJ whole genome shotgun (WGS) entry which is preliminary data.</text>
</comment>
<accession>K1TBM3</accession>
<evidence type="ECO:0000313" key="2">
    <source>
        <dbReference type="EMBL" id="EKC64874.1"/>
    </source>
</evidence>
<reference evidence="2" key="1">
    <citation type="journal article" date="2013" name="Environ. Microbiol.">
        <title>Microbiota from the distal guts of lean and obese adolescents exhibit partial functional redundancy besides clear differences in community structure.</title>
        <authorList>
            <person name="Ferrer M."/>
            <person name="Ruiz A."/>
            <person name="Lanza F."/>
            <person name="Haange S.B."/>
            <person name="Oberbach A."/>
            <person name="Till H."/>
            <person name="Bargiela R."/>
            <person name="Campoy C."/>
            <person name="Segura M.T."/>
            <person name="Richter M."/>
            <person name="von Bergen M."/>
            <person name="Seifert J."/>
            <person name="Suarez A."/>
        </authorList>
    </citation>
    <scope>NUCLEOTIDE SEQUENCE</scope>
</reference>
<proteinExistence type="predicted"/>
<dbReference type="InterPro" id="IPR024311">
    <property type="entry name" value="Lipocalin-like"/>
</dbReference>
<name>K1TBM3_9ZZZZ</name>
<dbReference type="PROSITE" id="PS51257">
    <property type="entry name" value="PROKAR_LIPOPROTEIN"/>
    <property type="match status" value="1"/>
</dbReference>
<organism evidence="2">
    <name type="scientific">human gut metagenome</name>
    <dbReference type="NCBI Taxonomy" id="408170"/>
    <lineage>
        <taxon>unclassified sequences</taxon>
        <taxon>metagenomes</taxon>
        <taxon>organismal metagenomes</taxon>
    </lineage>
</organism>
<dbReference type="Pfam" id="PF13648">
    <property type="entry name" value="Lipocalin_4"/>
    <property type="match status" value="1"/>
</dbReference>
<gene>
    <name evidence="2" type="ORF">LEA_10626</name>
</gene>